<organism evidence="2">
    <name type="scientific">Homalodisca liturata</name>
    <dbReference type="NCBI Taxonomy" id="320908"/>
    <lineage>
        <taxon>Eukaryota</taxon>
        <taxon>Metazoa</taxon>
        <taxon>Ecdysozoa</taxon>
        <taxon>Arthropoda</taxon>
        <taxon>Hexapoda</taxon>
        <taxon>Insecta</taxon>
        <taxon>Pterygota</taxon>
        <taxon>Neoptera</taxon>
        <taxon>Paraneoptera</taxon>
        <taxon>Hemiptera</taxon>
        <taxon>Auchenorrhyncha</taxon>
        <taxon>Membracoidea</taxon>
        <taxon>Cicadellidae</taxon>
        <taxon>Cicadellinae</taxon>
        <taxon>Proconiini</taxon>
        <taxon>Homalodisca</taxon>
    </lineage>
</organism>
<dbReference type="PANTHER" id="PTHR34825">
    <property type="entry name" value="CONSERVED PROTEIN, WITH A WEAK D-GALACTARATE DEHYDRATASE/ALTRONATE HYDROLASE DOMAIN"/>
    <property type="match status" value="1"/>
</dbReference>
<dbReference type="PANTHER" id="PTHR34825:SF1">
    <property type="entry name" value="AAA-ATPASE-LIKE DOMAIN-CONTAINING PROTEIN"/>
    <property type="match status" value="1"/>
</dbReference>
<gene>
    <name evidence="2" type="ORF">g.17538</name>
</gene>
<feature type="domain" description="AAA-ATPase-like" evidence="1">
    <location>
        <begin position="31"/>
        <end position="242"/>
    </location>
</feature>
<proteinExistence type="predicted"/>
<accession>A0A1B6J6Q4</accession>
<evidence type="ECO:0000313" key="2">
    <source>
        <dbReference type="EMBL" id="JAS94844.1"/>
    </source>
</evidence>
<reference evidence="2" key="1">
    <citation type="submission" date="2015-11" db="EMBL/GenBank/DDBJ databases">
        <title>De novo transcriptome assembly of four potential Pierce s Disease insect vectors from Arizona vineyards.</title>
        <authorList>
            <person name="Tassone E.E."/>
        </authorList>
    </citation>
    <scope>NUCLEOTIDE SEQUENCE</scope>
</reference>
<evidence type="ECO:0000259" key="1">
    <source>
        <dbReference type="Pfam" id="PF09820"/>
    </source>
</evidence>
<name>A0A1B6J6Q4_9HEMI</name>
<dbReference type="InterPro" id="IPR018631">
    <property type="entry name" value="AAA-ATPase-like_dom"/>
</dbReference>
<dbReference type="EMBL" id="GECU01012862">
    <property type="protein sequence ID" value="JAS94844.1"/>
    <property type="molecule type" value="Transcribed_RNA"/>
</dbReference>
<sequence length="491" mass="57495">MVLINVLCCVVIYSCVATVLVSTSLYDFRHSPYFIDKTLFIKSVLNTTQPFFIAAPDGFGKTTNLHMALSFLSSDINSTYIESIFHNTKISEDKNFTKDELGNYAVIYCSLKQNMPVFDYPSLMNVFRLILYQTFAMHPYLPTSKKISTNDKKKLSWFVGIKKHLRLKPSRVFAGLQFLAKLLKDYHGKEVILMIDDYDSIILDSIFTHGLDYEMVLGFHNAFFSAVLHDNKNINKTILVGTTCTCFQPLKQLQHLKCFSFLRNKEFAPYFGITEKEIDDILLKNDFKYVRNRKEDIKRWYGGYKSPDLKTEVYNTRTTLHFLKYGELKNYWANTRVIRTLKLLLIEPAVEILLNDSMQYKPLEINVADKIELRHIKGLRHFTDYELWDEEFSDLLMNLLMEKGYFTYAKEWTGNEDKFNITIPNEEIQNVIKKVITSFLEDPKELLDRLKATVHELCFDENKEEDYTILSEPILHEVQQVGKKMDKHKNE</sequence>
<dbReference type="Pfam" id="PF09820">
    <property type="entry name" value="AAA-ATPase_like"/>
    <property type="match status" value="1"/>
</dbReference>
<protein>
    <recommendedName>
        <fullName evidence="1">AAA-ATPase-like domain-containing protein</fullName>
    </recommendedName>
</protein>
<dbReference type="AlphaFoldDB" id="A0A1B6J6Q4"/>